<comment type="caution">
    <text evidence="1">The sequence shown here is derived from an EMBL/GenBank/DDBJ whole genome shotgun (WGS) entry which is preliminary data.</text>
</comment>
<dbReference type="Proteomes" id="UP000298860">
    <property type="component" value="Unassembled WGS sequence"/>
</dbReference>
<dbReference type="RefSeq" id="WP_137813667.1">
    <property type="nucleotide sequence ID" value="NZ_BJFL01000008.1"/>
</dbReference>
<proteinExistence type="predicted"/>
<evidence type="ECO:0000313" key="2">
    <source>
        <dbReference type="Proteomes" id="UP000298860"/>
    </source>
</evidence>
<evidence type="ECO:0000313" key="1">
    <source>
        <dbReference type="EMBL" id="GDY30550.1"/>
    </source>
</evidence>
<accession>A0A4D4J649</accession>
<protein>
    <submittedName>
        <fullName evidence="1">Uncharacterized protein</fullName>
    </submittedName>
</protein>
<dbReference type="AlphaFoldDB" id="A0A4D4J649"/>
<gene>
    <name evidence="1" type="ORF">GTS_21830</name>
</gene>
<dbReference type="EMBL" id="BJFL01000008">
    <property type="protein sequence ID" value="GDY30550.1"/>
    <property type="molecule type" value="Genomic_DNA"/>
</dbReference>
<reference evidence="2" key="1">
    <citation type="submission" date="2019-04" db="EMBL/GenBank/DDBJ databases">
        <title>Draft genome sequence of Pseudonocardiaceae bacterium SL3-2-4.</title>
        <authorList>
            <person name="Ningsih F."/>
            <person name="Yokota A."/>
            <person name="Sakai Y."/>
            <person name="Nanatani K."/>
            <person name="Yabe S."/>
            <person name="Oetari A."/>
            <person name="Sjamsuridzal W."/>
        </authorList>
    </citation>
    <scope>NUCLEOTIDE SEQUENCE [LARGE SCALE GENOMIC DNA]</scope>
    <source>
        <strain evidence="2">SL3-2-4</strain>
    </source>
</reference>
<keyword evidence="2" id="KW-1185">Reference proteome</keyword>
<name>A0A4D4J649_9PSEU</name>
<sequence length="76" mass="8534">MTCDPSSSARLEITDLGALSEFSLRAGTEQQQQQQQQQQAQRSVRRFIDPSTCLPQEEVVERLTTEIRQTNAIAPS</sequence>
<organism evidence="1 2">
    <name type="scientific">Gandjariella thermophila</name>
    <dbReference type="NCBI Taxonomy" id="1931992"/>
    <lineage>
        <taxon>Bacteria</taxon>
        <taxon>Bacillati</taxon>
        <taxon>Actinomycetota</taxon>
        <taxon>Actinomycetes</taxon>
        <taxon>Pseudonocardiales</taxon>
        <taxon>Pseudonocardiaceae</taxon>
        <taxon>Gandjariella</taxon>
    </lineage>
</organism>